<keyword evidence="3" id="KW-1185">Reference proteome</keyword>
<feature type="compositionally biased region" description="Basic residues" evidence="1">
    <location>
        <begin position="298"/>
        <end position="314"/>
    </location>
</feature>
<dbReference type="Proteomes" id="UP000683000">
    <property type="component" value="Unassembled WGS sequence"/>
</dbReference>
<dbReference type="EMBL" id="JAGFBS010000056">
    <property type="protein sequence ID" value="KAG6370122.1"/>
    <property type="molecule type" value="Genomic_DNA"/>
</dbReference>
<evidence type="ECO:0000313" key="3">
    <source>
        <dbReference type="Proteomes" id="UP000683000"/>
    </source>
</evidence>
<organism evidence="2 3">
    <name type="scientific">Boletus reticuloceps</name>
    <dbReference type="NCBI Taxonomy" id="495285"/>
    <lineage>
        <taxon>Eukaryota</taxon>
        <taxon>Fungi</taxon>
        <taxon>Dikarya</taxon>
        <taxon>Basidiomycota</taxon>
        <taxon>Agaricomycotina</taxon>
        <taxon>Agaricomycetes</taxon>
        <taxon>Agaricomycetidae</taxon>
        <taxon>Boletales</taxon>
        <taxon>Boletineae</taxon>
        <taxon>Boletaceae</taxon>
        <taxon>Boletoideae</taxon>
        <taxon>Boletus</taxon>
    </lineage>
</organism>
<gene>
    <name evidence="2" type="ORF">JVT61DRAFT_12422</name>
</gene>
<protein>
    <submittedName>
        <fullName evidence="2">Uncharacterized protein</fullName>
    </submittedName>
</protein>
<proteinExistence type="predicted"/>
<reference evidence="2" key="1">
    <citation type="submission" date="2021-03" db="EMBL/GenBank/DDBJ databases">
        <title>Evolutionary innovations through gain and loss of genes in the ectomycorrhizal Boletales.</title>
        <authorList>
            <person name="Wu G."/>
            <person name="Miyauchi S."/>
            <person name="Morin E."/>
            <person name="Yang Z.-L."/>
            <person name="Xu J."/>
            <person name="Martin F.M."/>
        </authorList>
    </citation>
    <scope>NUCLEOTIDE SEQUENCE</scope>
    <source>
        <strain evidence="2">BR01</strain>
    </source>
</reference>
<accession>A0A8I2YE29</accession>
<comment type="caution">
    <text evidence="2">The sequence shown here is derived from an EMBL/GenBank/DDBJ whole genome shotgun (WGS) entry which is preliminary data.</text>
</comment>
<feature type="compositionally biased region" description="Polar residues" evidence="1">
    <location>
        <begin position="189"/>
        <end position="198"/>
    </location>
</feature>
<feature type="compositionally biased region" description="Polar residues" evidence="1">
    <location>
        <begin position="392"/>
        <end position="405"/>
    </location>
</feature>
<feature type="compositionally biased region" description="Polar residues" evidence="1">
    <location>
        <begin position="326"/>
        <end position="335"/>
    </location>
</feature>
<feature type="compositionally biased region" description="Polar residues" evidence="1">
    <location>
        <begin position="363"/>
        <end position="376"/>
    </location>
</feature>
<evidence type="ECO:0000313" key="2">
    <source>
        <dbReference type="EMBL" id="KAG6370122.1"/>
    </source>
</evidence>
<feature type="region of interest" description="Disordered" evidence="1">
    <location>
        <begin position="76"/>
        <end position="97"/>
    </location>
</feature>
<feature type="region of interest" description="Disordered" evidence="1">
    <location>
        <begin position="119"/>
        <end position="242"/>
    </location>
</feature>
<sequence>MSGLNIDHREVQPACNANAKLSIVDEKALPTKGRSKGKECADVFPSSRVTGQKVMDREVEPIGDTATISCVGDEEVPPAKACSKGQERANVIPGPRRSVASITDTVGNIAGHHTVQSHEALLPPDSHPPPSSLRHPTTSKNLRSKGKRKGDISKSVEAPRKGSATISEPTLQAPASAGMDNGHAFTFSMRPQKQSIVQQKKARLKLNVENRQPTPGPSKARSVKVTDWNPTPGPSNTVGHRQTKMGPLVEEEKMGIPSKGPSGGPNQDANKVLHDAYKEVPIVPLQHPDGQSKAAQPNHHKKGLPLRSAMKKKASSSGIPNEHTVQRNAEGSSNRRASETPGETPMADINAVRKVVQGHTEAANASRNMDTTGSKSSEQKRWMVKRIPDISADQSDQAQVSFTSK</sequence>
<feature type="compositionally biased region" description="Basic and acidic residues" evidence="1">
    <location>
        <begin position="149"/>
        <end position="160"/>
    </location>
</feature>
<feature type="region of interest" description="Disordered" evidence="1">
    <location>
        <begin position="286"/>
        <end position="405"/>
    </location>
</feature>
<evidence type="ECO:0000256" key="1">
    <source>
        <dbReference type="SAM" id="MobiDB-lite"/>
    </source>
</evidence>
<dbReference type="AlphaFoldDB" id="A0A8I2YE29"/>
<name>A0A8I2YE29_9AGAM</name>